<evidence type="ECO:0008006" key="3">
    <source>
        <dbReference type="Google" id="ProtNLM"/>
    </source>
</evidence>
<dbReference type="EMBL" id="SPQQ01000006">
    <property type="protein sequence ID" value="TGE36880.1"/>
    <property type="molecule type" value="Genomic_DNA"/>
</dbReference>
<dbReference type="RefSeq" id="WP_135548952.1">
    <property type="nucleotide sequence ID" value="NZ_SPQQ01000006.1"/>
</dbReference>
<comment type="caution">
    <text evidence="1">The sequence shown here is derived from an EMBL/GenBank/DDBJ whole genome shotgun (WGS) entry which is preliminary data.</text>
</comment>
<keyword evidence="2" id="KW-1185">Reference proteome</keyword>
<reference evidence="1 2" key="1">
    <citation type="submission" date="2019-03" db="EMBL/GenBank/DDBJ databases">
        <title>Draft Genome Sequence of Desulfosporosinus fructosivorans Strain 63.6F, Isolated from Marine Sediment in the Baltic Sea.</title>
        <authorList>
            <person name="Hausmann B."/>
            <person name="Vandieken V."/>
            <person name="Pjevac P."/>
            <person name="Schreck K."/>
            <person name="Herbold C.W."/>
            <person name="Loy A."/>
        </authorList>
    </citation>
    <scope>NUCLEOTIDE SEQUENCE [LARGE SCALE GENOMIC DNA]</scope>
    <source>
        <strain evidence="1 2">63.6F</strain>
    </source>
</reference>
<evidence type="ECO:0000313" key="1">
    <source>
        <dbReference type="EMBL" id="TGE36880.1"/>
    </source>
</evidence>
<evidence type="ECO:0000313" key="2">
    <source>
        <dbReference type="Proteomes" id="UP000298460"/>
    </source>
</evidence>
<organism evidence="1 2">
    <name type="scientific">Desulfosporosinus fructosivorans</name>
    <dbReference type="NCBI Taxonomy" id="2018669"/>
    <lineage>
        <taxon>Bacteria</taxon>
        <taxon>Bacillati</taxon>
        <taxon>Bacillota</taxon>
        <taxon>Clostridia</taxon>
        <taxon>Eubacteriales</taxon>
        <taxon>Desulfitobacteriaceae</taxon>
        <taxon>Desulfosporosinus</taxon>
    </lineage>
</organism>
<dbReference type="Proteomes" id="UP000298460">
    <property type="component" value="Unassembled WGS sequence"/>
</dbReference>
<dbReference type="OrthoDB" id="1955632at2"/>
<gene>
    <name evidence="1" type="ORF">E4K67_17425</name>
</gene>
<dbReference type="AlphaFoldDB" id="A0A4Z0R288"/>
<accession>A0A4Z0R288</accession>
<protein>
    <recommendedName>
        <fullName evidence="3">Head decoration protein</fullName>
    </recommendedName>
</protein>
<proteinExistence type="predicted"/>
<name>A0A4Z0R288_9FIRM</name>
<sequence length="116" mass="12633">MPLLDTLKYDNLFAGDFDVITEEITIDVSQTIKRGDVLKKTAGKFGRPAAVLITADVVVIASEDITTDGATTVKSIGYKTGWFNQFAMRFGGASTADDNHDILAEKAIYLTKTQKQ</sequence>